<reference evidence="1" key="1">
    <citation type="submission" date="2020-03" db="EMBL/GenBank/DDBJ databases">
        <title>The deep terrestrial virosphere.</title>
        <authorList>
            <person name="Holmfeldt K."/>
            <person name="Nilsson E."/>
            <person name="Simone D."/>
            <person name="Lopez-Fernandez M."/>
            <person name="Wu X."/>
            <person name="de Brujin I."/>
            <person name="Lundin D."/>
            <person name="Andersson A."/>
            <person name="Bertilsson S."/>
            <person name="Dopson M."/>
        </authorList>
    </citation>
    <scope>NUCLEOTIDE SEQUENCE</scope>
    <source>
        <strain evidence="1">MM415B02225</strain>
    </source>
</reference>
<evidence type="ECO:0000313" key="1">
    <source>
        <dbReference type="EMBL" id="QJA85406.1"/>
    </source>
</evidence>
<gene>
    <name evidence="1" type="ORF">MM415B02225_0005</name>
</gene>
<accession>A0A6M3KTP8</accession>
<protein>
    <recommendedName>
        <fullName evidence="2">WLM domain-containing protein</fullName>
    </recommendedName>
</protein>
<dbReference type="AlphaFoldDB" id="A0A6M3KTP8"/>
<name>A0A6M3KTP8_9ZZZZ</name>
<evidence type="ECO:0008006" key="2">
    <source>
        <dbReference type="Google" id="ProtNLM"/>
    </source>
</evidence>
<proteinExistence type="predicted"/>
<dbReference type="EMBL" id="MT142572">
    <property type="protein sequence ID" value="QJA85406.1"/>
    <property type="molecule type" value="Genomic_DNA"/>
</dbReference>
<sequence length="99" mass="11790">MKIPDKLKVAGHYYKVIWDDKGLVKKHLIGNANNDFKEIRLCKYYKSKRARVKSEIEETFLHEIMHVVDRNYNNDSLSEKALNRLSQGLYQVLKDNFKF</sequence>
<organism evidence="1">
    <name type="scientific">viral metagenome</name>
    <dbReference type="NCBI Taxonomy" id="1070528"/>
    <lineage>
        <taxon>unclassified sequences</taxon>
        <taxon>metagenomes</taxon>
        <taxon>organismal metagenomes</taxon>
    </lineage>
</organism>